<dbReference type="Gene3D" id="3.30.450.20">
    <property type="entry name" value="PAS domain"/>
    <property type="match status" value="1"/>
</dbReference>
<proteinExistence type="predicted"/>
<reference evidence="2" key="1">
    <citation type="submission" date="2017-02" db="EMBL/GenBank/DDBJ databases">
        <authorList>
            <person name="Varghese N."/>
            <person name="Submissions S."/>
        </authorList>
    </citation>
    <scope>NUCLEOTIDE SEQUENCE [LARGE SCALE GENOMIC DNA]</scope>
    <source>
        <strain evidence="2">SM117</strain>
    </source>
</reference>
<keyword evidence="2" id="KW-1185">Reference proteome</keyword>
<gene>
    <name evidence="1" type="ORF">SAMN06295987_1011104</name>
</gene>
<dbReference type="AlphaFoldDB" id="A0A1U6H298"/>
<sequence>MARNAVEIMDRNFYERSCDVRWWATDSALVGVAEQPSDEAVAHAASRLATILWSCTVYLDLSIADRSGNVIANGRPERYRGVIGADVSREDWFRHGPS</sequence>
<evidence type="ECO:0000313" key="2">
    <source>
        <dbReference type="Proteomes" id="UP000190989"/>
    </source>
</evidence>
<name>A0A1U6H298_9SPHN</name>
<protein>
    <submittedName>
        <fullName evidence="1">Uncharacterized protein</fullName>
    </submittedName>
</protein>
<dbReference type="EMBL" id="FVZE01000001">
    <property type="protein sequence ID" value="SLJ89922.1"/>
    <property type="molecule type" value="Genomic_DNA"/>
</dbReference>
<evidence type="ECO:0000313" key="1">
    <source>
        <dbReference type="EMBL" id="SLJ89922.1"/>
    </source>
</evidence>
<dbReference type="Proteomes" id="UP000190989">
    <property type="component" value="Unassembled WGS sequence"/>
</dbReference>
<dbReference type="STRING" id="428990.SAMN06295987_1011104"/>
<organism evidence="1 2">
    <name type="scientific">Novosphingobium mathurense</name>
    <dbReference type="NCBI Taxonomy" id="428990"/>
    <lineage>
        <taxon>Bacteria</taxon>
        <taxon>Pseudomonadati</taxon>
        <taxon>Pseudomonadota</taxon>
        <taxon>Alphaproteobacteria</taxon>
        <taxon>Sphingomonadales</taxon>
        <taxon>Sphingomonadaceae</taxon>
        <taxon>Novosphingobium</taxon>
    </lineage>
</organism>
<dbReference type="RefSeq" id="WP_245828823.1">
    <property type="nucleotide sequence ID" value="NZ_FVZE01000001.1"/>
</dbReference>
<accession>A0A1U6H298</accession>